<evidence type="ECO:0000313" key="1">
    <source>
        <dbReference type="EMBL" id="CAQ43684.1"/>
    </source>
</evidence>
<dbReference type="HOGENOM" id="CLU_2810647_0_0_6"/>
<gene>
    <name evidence="1" type="ordered locus">Smlt0069</name>
</gene>
<evidence type="ECO:0000313" key="2">
    <source>
        <dbReference type="Proteomes" id="UP000008840"/>
    </source>
</evidence>
<accession>B2FU32</accession>
<dbReference type="KEGG" id="sml:Smlt0069"/>
<sequence>MRTIRWEQLVTLVTGRTAKTRLIDWLTTARRPFQASQRRLDYVTGDCPAPRRQDARTHHRFHRGYLL</sequence>
<dbReference type="EMBL" id="AM743169">
    <property type="protein sequence ID" value="CAQ43684.1"/>
    <property type="molecule type" value="Genomic_DNA"/>
</dbReference>
<name>B2FU32_STRMK</name>
<keyword evidence="2" id="KW-1185">Reference proteome</keyword>
<proteinExistence type="predicted"/>
<reference evidence="1 2" key="1">
    <citation type="journal article" date="2008" name="Genome Biol.">
        <title>The complete genome, comparative and functional analysis of Stenotrophomonas maltophilia reveals an organism heavily shielded by drug resistance determinants.</title>
        <authorList>
            <person name="Crossman L.C."/>
            <person name="Gould V.C."/>
            <person name="Dow J.M."/>
            <person name="Vernikos G.S."/>
            <person name="Okazaki A."/>
            <person name="Sebaihia M."/>
            <person name="Saunders D."/>
            <person name="Arrowsmith C."/>
            <person name="Carver T."/>
            <person name="Peters N."/>
            <person name="Adlem E."/>
            <person name="Kerhornou A."/>
            <person name="Lord A."/>
            <person name="Murphy L."/>
            <person name="Seeger K."/>
            <person name="Squares R."/>
            <person name="Rutter S."/>
            <person name="Quail M.A."/>
            <person name="Rajandream M.A."/>
            <person name="Harris D."/>
            <person name="Churcher C."/>
            <person name="Bentley S.D."/>
            <person name="Parkhill J."/>
            <person name="Thomson N.R."/>
            <person name="Avison M.B."/>
        </authorList>
    </citation>
    <scope>NUCLEOTIDE SEQUENCE [LARGE SCALE GENOMIC DNA]</scope>
    <source>
        <strain evidence="1 2">K279a</strain>
    </source>
</reference>
<dbReference type="Proteomes" id="UP000008840">
    <property type="component" value="Chromosome"/>
</dbReference>
<dbReference type="EnsemblBacteria" id="CAQ43684">
    <property type="protein sequence ID" value="CAQ43684"/>
    <property type="gene ID" value="Smlt0069"/>
</dbReference>
<protein>
    <submittedName>
        <fullName evidence="1">Uncharacterized protein</fullName>
    </submittedName>
</protein>
<dbReference type="AlphaFoldDB" id="B2FU32"/>
<organism evidence="1 2">
    <name type="scientific">Stenotrophomonas maltophilia (strain K279a)</name>
    <dbReference type="NCBI Taxonomy" id="522373"/>
    <lineage>
        <taxon>Bacteria</taxon>
        <taxon>Pseudomonadati</taxon>
        <taxon>Pseudomonadota</taxon>
        <taxon>Gammaproteobacteria</taxon>
        <taxon>Lysobacterales</taxon>
        <taxon>Lysobacteraceae</taxon>
        <taxon>Stenotrophomonas</taxon>
        <taxon>Stenotrophomonas maltophilia group</taxon>
    </lineage>
</organism>